<dbReference type="EMBL" id="BTSX01000002">
    <property type="protein sequence ID" value="GMS85590.1"/>
    <property type="molecule type" value="Genomic_DNA"/>
</dbReference>
<proteinExistence type="predicted"/>
<organism evidence="1 2">
    <name type="scientific">Pristionchus entomophagus</name>
    <dbReference type="NCBI Taxonomy" id="358040"/>
    <lineage>
        <taxon>Eukaryota</taxon>
        <taxon>Metazoa</taxon>
        <taxon>Ecdysozoa</taxon>
        <taxon>Nematoda</taxon>
        <taxon>Chromadorea</taxon>
        <taxon>Rhabditida</taxon>
        <taxon>Rhabditina</taxon>
        <taxon>Diplogasteromorpha</taxon>
        <taxon>Diplogasteroidea</taxon>
        <taxon>Neodiplogasteridae</taxon>
        <taxon>Pristionchus</taxon>
    </lineage>
</organism>
<name>A0AAV5SZR0_9BILA</name>
<evidence type="ECO:0000313" key="1">
    <source>
        <dbReference type="EMBL" id="GMS85590.1"/>
    </source>
</evidence>
<gene>
    <name evidence="1" type="ORF">PENTCL1PPCAC_7765</name>
</gene>
<keyword evidence="2" id="KW-1185">Reference proteome</keyword>
<dbReference type="Proteomes" id="UP001432027">
    <property type="component" value="Unassembled WGS sequence"/>
</dbReference>
<sequence>DRYEDRVAGRRNKSNFLYDYQLDLNGGVLPLKMGPVSSMSRAEVDHIWTTPRINLPLNDLKNKRGPNATEVLKQQLVEHIKTKLDAAAQTAIGFLEQRTVWPEPPATQIRVFRGAELRDAAIPRPRLTAARAATTEAERVARMSKLDSFFVVSLPAIYLPPNEISF</sequence>
<comment type="caution">
    <text evidence="1">The sequence shown here is derived from an EMBL/GenBank/DDBJ whole genome shotgun (WGS) entry which is preliminary data.</text>
</comment>
<feature type="non-terminal residue" evidence="1">
    <location>
        <position position="166"/>
    </location>
</feature>
<feature type="non-terminal residue" evidence="1">
    <location>
        <position position="1"/>
    </location>
</feature>
<evidence type="ECO:0000313" key="2">
    <source>
        <dbReference type="Proteomes" id="UP001432027"/>
    </source>
</evidence>
<reference evidence="1" key="1">
    <citation type="submission" date="2023-10" db="EMBL/GenBank/DDBJ databases">
        <title>Genome assembly of Pristionchus species.</title>
        <authorList>
            <person name="Yoshida K."/>
            <person name="Sommer R.J."/>
        </authorList>
    </citation>
    <scope>NUCLEOTIDE SEQUENCE</scope>
    <source>
        <strain evidence="1">RS0144</strain>
    </source>
</reference>
<accession>A0AAV5SZR0</accession>
<dbReference type="AlphaFoldDB" id="A0AAV5SZR0"/>
<protein>
    <submittedName>
        <fullName evidence="1">Uncharacterized protein</fullName>
    </submittedName>
</protein>